<dbReference type="Pfam" id="PF14278">
    <property type="entry name" value="TetR_C_8"/>
    <property type="match status" value="1"/>
</dbReference>
<dbReference type="Proteomes" id="UP000824230">
    <property type="component" value="Unassembled WGS sequence"/>
</dbReference>
<dbReference type="InterPro" id="IPR050624">
    <property type="entry name" value="HTH-type_Tx_Regulator"/>
</dbReference>
<dbReference type="AlphaFoldDB" id="A0A9D1VKD2"/>
<accession>A0A9D1VKD2</accession>
<feature type="domain" description="Transcriptional regulator TetR C-terminal Firmicutes type" evidence="1">
    <location>
        <begin position="82"/>
        <end position="171"/>
    </location>
</feature>
<evidence type="ECO:0000313" key="3">
    <source>
        <dbReference type="Proteomes" id="UP000824230"/>
    </source>
</evidence>
<evidence type="ECO:0000313" key="2">
    <source>
        <dbReference type="EMBL" id="HIX36990.1"/>
    </source>
</evidence>
<dbReference type="Gene3D" id="1.10.357.10">
    <property type="entry name" value="Tetracycline Repressor, domain 2"/>
    <property type="match status" value="1"/>
</dbReference>
<sequence>MPADMKSIIAETFIKMVRRKNIDKITVKSLIEECHISRQTFYYHFQDIMDVLEWSIRQQTHSLVDESLKAGDLRSAIKVFIAFCTEHFSEFQKLLNSQRRAQIEELLIDAAKAYMVEVSRHNHPDLYVNYEDMQVLLQFNACGLVGVLLEYSKTPSYDQEKLVRQLEQILSGELLHLNPEARL</sequence>
<reference evidence="2" key="2">
    <citation type="submission" date="2021-04" db="EMBL/GenBank/DDBJ databases">
        <authorList>
            <person name="Gilroy R."/>
        </authorList>
    </citation>
    <scope>NUCLEOTIDE SEQUENCE</scope>
    <source>
        <strain evidence="2">ChiHjej12B11-1927</strain>
    </source>
</reference>
<dbReference type="PANTHER" id="PTHR43479:SF7">
    <property type="entry name" value="TETR-FAMILY TRANSCRIPTIONAL REGULATOR"/>
    <property type="match status" value="1"/>
</dbReference>
<organism evidence="2 3">
    <name type="scientific">Candidatus Blautia pullistercoris</name>
    <dbReference type="NCBI Taxonomy" id="2838499"/>
    <lineage>
        <taxon>Bacteria</taxon>
        <taxon>Bacillati</taxon>
        <taxon>Bacillota</taxon>
        <taxon>Clostridia</taxon>
        <taxon>Lachnospirales</taxon>
        <taxon>Lachnospiraceae</taxon>
        <taxon>Blautia</taxon>
    </lineage>
</organism>
<dbReference type="EMBL" id="DXFG01000074">
    <property type="protein sequence ID" value="HIX36990.1"/>
    <property type="molecule type" value="Genomic_DNA"/>
</dbReference>
<evidence type="ECO:0000259" key="1">
    <source>
        <dbReference type="Pfam" id="PF14278"/>
    </source>
</evidence>
<name>A0A9D1VKD2_9FIRM</name>
<protein>
    <submittedName>
        <fullName evidence="2">TetR/AcrR family transcriptional regulator C-terminal domain-containing protein</fullName>
    </submittedName>
</protein>
<dbReference type="SUPFAM" id="SSF46689">
    <property type="entry name" value="Homeodomain-like"/>
    <property type="match status" value="1"/>
</dbReference>
<dbReference type="PANTHER" id="PTHR43479">
    <property type="entry name" value="ACREF/ENVCD OPERON REPRESSOR-RELATED"/>
    <property type="match status" value="1"/>
</dbReference>
<dbReference type="InterPro" id="IPR039532">
    <property type="entry name" value="TetR_C_Firmicutes"/>
</dbReference>
<dbReference type="InterPro" id="IPR009057">
    <property type="entry name" value="Homeodomain-like_sf"/>
</dbReference>
<proteinExistence type="predicted"/>
<comment type="caution">
    <text evidence="2">The sequence shown here is derived from an EMBL/GenBank/DDBJ whole genome shotgun (WGS) entry which is preliminary data.</text>
</comment>
<gene>
    <name evidence="2" type="ORF">H9738_03860</name>
</gene>
<reference evidence="2" key="1">
    <citation type="journal article" date="2021" name="PeerJ">
        <title>Extensive microbial diversity within the chicken gut microbiome revealed by metagenomics and culture.</title>
        <authorList>
            <person name="Gilroy R."/>
            <person name="Ravi A."/>
            <person name="Getino M."/>
            <person name="Pursley I."/>
            <person name="Horton D.L."/>
            <person name="Alikhan N.F."/>
            <person name="Baker D."/>
            <person name="Gharbi K."/>
            <person name="Hall N."/>
            <person name="Watson M."/>
            <person name="Adriaenssens E.M."/>
            <person name="Foster-Nyarko E."/>
            <person name="Jarju S."/>
            <person name="Secka A."/>
            <person name="Antonio M."/>
            <person name="Oren A."/>
            <person name="Chaudhuri R.R."/>
            <person name="La Ragione R."/>
            <person name="Hildebrand F."/>
            <person name="Pallen M.J."/>
        </authorList>
    </citation>
    <scope>NUCLEOTIDE SEQUENCE</scope>
    <source>
        <strain evidence="2">ChiHjej12B11-1927</strain>
    </source>
</reference>